<proteinExistence type="predicted"/>
<keyword evidence="2" id="KW-1185">Reference proteome</keyword>
<evidence type="ECO:0000313" key="2">
    <source>
        <dbReference type="Proteomes" id="UP000007486"/>
    </source>
</evidence>
<dbReference type="KEGG" id="bsa:Bacsa_2291"/>
<sequence>MFMKTRLYIIGLLCSLLFISSCSDRWEQEETVSSGTAELCISRASFQVAGKPSPLPGEDEITSLRAYRFEEGVLQKVYEPLSVGGDDYRLPLDRLSGTLYVIANEEPVCEEGTTKETDWLQTVLTADQHQVSNYFTGKADLSGKMGKAVSIPLALTRGVARFDFRIEVPEGTVSVKRFAVKQVARQAYLFPGDAVRSPEGTVKEDCIISTPDAPLTRDSLGILYVYEQANPDLSVSLEAEINGKVYAFEQPLPSDIRRNTVYAIVLRKDVLQVDAQLTVEAWGEGDSTAAYPDLTAPPQVDAAASELPAGAEVTAGKDGVNLPYGPVEMVLAVACDDELELLPVDASASLEVEPLAGQGLFEGRQRFRIRKPLFPPGQPPVETALRFRRKGMQYVYPEDVITLRLAGNPSRLSGKLQYAVGTYAFDFDRYIDNELGVFTLPAEKELTVEYEAGEDAWIKLDPVSVRSGEGAYRVLAGWRPNDVTANGRRQSATLVIRNRADGSQREEYTVSRRNYGLPVTWMHGIWWCKYNARGDSRSFEDQVLSSDDPARRAGQTVFEYLGACPPEAFFDLWKWAYQGDSGTGLQVIDKNGTAALDGYNHQVSVHINRLPADALAPEGYELPSMEDFNRIFDATDYVWVMWNGTHTLRTPWEGHSQVKRLQKRRNDVTVGNVALPSLILIEMWSPDFPEHEPVTWYGVASQWNDSEGVFHNGHYNNILFGVHSPEGTGWFIPGKNDALYLHKNGGAAKDTRVLRFRKSEVEYMY</sequence>
<dbReference type="Proteomes" id="UP000007486">
    <property type="component" value="Chromosome"/>
</dbReference>
<organism evidence="1 2">
    <name type="scientific">Phocaeicola salanitronis (strain DSM 18170 / JCM 13657 / CCUG 60908 / BL78)</name>
    <name type="common">Bacteroides salanitronis</name>
    <dbReference type="NCBI Taxonomy" id="667015"/>
    <lineage>
        <taxon>Bacteria</taxon>
        <taxon>Pseudomonadati</taxon>
        <taxon>Bacteroidota</taxon>
        <taxon>Bacteroidia</taxon>
        <taxon>Bacteroidales</taxon>
        <taxon>Bacteroidaceae</taxon>
        <taxon>Phocaeicola</taxon>
    </lineage>
</organism>
<evidence type="ECO:0008006" key="3">
    <source>
        <dbReference type="Google" id="ProtNLM"/>
    </source>
</evidence>
<evidence type="ECO:0000313" key="1">
    <source>
        <dbReference type="EMBL" id="ADY36840.1"/>
    </source>
</evidence>
<dbReference type="HOGENOM" id="CLU_373274_0_0_10"/>
<dbReference type="EMBL" id="CP002530">
    <property type="protein sequence ID" value="ADY36840.1"/>
    <property type="molecule type" value="Genomic_DNA"/>
</dbReference>
<gene>
    <name evidence="1" type="ordered locus">Bacsa_2291</name>
</gene>
<dbReference type="STRING" id="667015.Bacsa_2291"/>
<accession>F0R6F2</accession>
<dbReference type="eggNOG" id="ENOG503029Y">
    <property type="taxonomic scope" value="Bacteria"/>
</dbReference>
<name>F0R6F2_PHOSB</name>
<reference evidence="1 2" key="1">
    <citation type="journal article" date="2011" name="Stand. Genomic Sci.">
        <title>Complete genome sequence of Bacteroides salanitronis type strain (BL78).</title>
        <authorList>
            <person name="Gronow S."/>
            <person name="Held B."/>
            <person name="Lucas S."/>
            <person name="Lapidus A."/>
            <person name="Del Rio T.G."/>
            <person name="Nolan M."/>
            <person name="Tice H."/>
            <person name="Deshpande S."/>
            <person name="Cheng J.F."/>
            <person name="Pitluck S."/>
            <person name="Liolios K."/>
            <person name="Pagani I."/>
            <person name="Ivanova N."/>
            <person name="Mavromatis K."/>
            <person name="Pati A."/>
            <person name="Tapia R."/>
            <person name="Han C."/>
            <person name="Goodwin L."/>
            <person name="Chen A."/>
            <person name="Palaniappan K."/>
            <person name="Land M."/>
            <person name="Hauser L."/>
            <person name="Chang Y.J."/>
            <person name="Jeffries C.D."/>
            <person name="Brambilla E.M."/>
            <person name="Rohde M."/>
            <person name="Goker M."/>
            <person name="Detter J.C."/>
            <person name="Woyke T."/>
            <person name="Bristow J."/>
            <person name="Markowitz V."/>
            <person name="Hugenholtz P."/>
            <person name="Kyrpides N.C."/>
            <person name="Klenk H.P."/>
            <person name="Eisen J.A."/>
        </authorList>
    </citation>
    <scope>NUCLEOTIDE SEQUENCE [LARGE SCALE GENOMIC DNA]</scope>
    <source>
        <strain evidence="1 2">DSM 18170</strain>
    </source>
</reference>
<dbReference type="PROSITE" id="PS51257">
    <property type="entry name" value="PROKAR_LIPOPROTEIN"/>
    <property type="match status" value="1"/>
</dbReference>
<protein>
    <recommendedName>
        <fullName evidence="3">Lipoprotein</fullName>
    </recommendedName>
</protein>
<dbReference type="AlphaFoldDB" id="F0R6F2"/>